<keyword evidence="3 7" id="KW-0378">Hydrolase</keyword>
<name>A0A139SJ99_9GAMM</name>
<dbReference type="AlphaFoldDB" id="A0A139SJ99"/>
<dbReference type="InterPro" id="IPR000064">
    <property type="entry name" value="NLP_P60_dom"/>
</dbReference>
<feature type="chain" id="PRO_5007299325" evidence="5">
    <location>
        <begin position="27"/>
        <end position="170"/>
    </location>
</feature>
<dbReference type="InterPro" id="IPR051202">
    <property type="entry name" value="Peptidase_C40"/>
</dbReference>
<evidence type="ECO:0000256" key="4">
    <source>
        <dbReference type="ARBA" id="ARBA00022807"/>
    </source>
</evidence>
<keyword evidence="8" id="KW-1185">Reference proteome</keyword>
<dbReference type="GO" id="GO:0008234">
    <property type="term" value="F:cysteine-type peptidase activity"/>
    <property type="evidence" value="ECO:0007669"/>
    <property type="project" value="UniProtKB-KW"/>
</dbReference>
<feature type="signal peptide" evidence="5">
    <location>
        <begin position="1"/>
        <end position="26"/>
    </location>
</feature>
<dbReference type="SUPFAM" id="SSF54001">
    <property type="entry name" value="Cysteine proteinases"/>
    <property type="match status" value="1"/>
</dbReference>
<dbReference type="GO" id="GO:0006508">
    <property type="term" value="P:proteolysis"/>
    <property type="evidence" value="ECO:0007669"/>
    <property type="project" value="UniProtKB-KW"/>
</dbReference>
<evidence type="ECO:0000256" key="5">
    <source>
        <dbReference type="SAM" id="SignalP"/>
    </source>
</evidence>
<reference evidence="7 8" key="1">
    <citation type="submission" date="2016-02" db="EMBL/GenBank/DDBJ databases">
        <authorList>
            <person name="Wen L."/>
            <person name="He K."/>
            <person name="Yang H."/>
        </authorList>
    </citation>
    <scope>NUCLEOTIDE SEQUENCE [LARGE SCALE GENOMIC DNA]</scope>
    <source>
        <strain evidence="7 8">CV58</strain>
    </source>
</reference>
<dbReference type="InterPro" id="IPR038765">
    <property type="entry name" value="Papain-like_cys_pep_sf"/>
</dbReference>
<keyword evidence="2" id="KW-0645">Protease</keyword>
<feature type="domain" description="NlpC/P60" evidence="6">
    <location>
        <begin position="43"/>
        <end position="169"/>
    </location>
</feature>
<accession>A0A139SJ99</accession>
<evidence type="ECO:0000313" key="7">
    <source>
        <dbReference type="EMBL" id="KXU34616.1"/>
    </source>
</evidence>
<proteinExistence type="inferred from homology"/>
<organism evidence="7 8">
    <name type="scientific">Ventosimonas gracilis</name>
    <dbReference type="NCBI Taxonomy" id="1680762"/>
    <lineage>
        <taxon>Bacteria</taxon>
        <taxon>Pseudomonadati</taxon>
        <taxon>Pseudomonadota</taxon>
        <taxon>Gammaproteobacteria</taxon>
        <taxon>Pseudomonadales</taxon>
        <taxon>Ventosimonadaceae</taxon>
        <taxon>Ventosimonas</taxon>
    </lineage>
</organism>
<dbReference type="RefSeq" id="WP_068392953.1">
    <property type="nucleotide sequence ID" value="NZ_LSZO01000211.1"/>
</dbReference>
<evidence type="ECO:0000256" key="3">
    <source>
        <dbReference type="ARBA" id="ARBA00022801"/>
    </source>
</evidence>
<dbReference type="Gene3D" id="3.90.1720.10">
    <property type="entry name" value="endopeptidase domain like (from Nostoc punctiforme)"/>
    <property type="match status" value="1"/>
</dbReference>
<keyword evidence="4" id="KW-0788">Thiol protease</keyword>
<protein>
    <submittedName>
        <fullName evidence="7">Hydrolase Nlp/P60</fullName>
    </submittedName>
</protein>
<evidence type="ECO:0000313" key="8">
    <source>
        <dbReference type="Proteomes" id="UP000072660"/>
    </source>
</evidence>
<dbReference type="PROSITE" id="PS51257">
    <property type="entry name" value="PROKAR_LIPOPROTEIN"/>
    <property type="match status" value="1"/>
</dbReference>
<dbReference type="PROSITE" id="PS51935">
    <property type="entry name" value="NLPC_P60"/>
    <property type="match status" value="1"/>
</dbReference>
<gene>
    <name evidence="7" type="ORF">AXE65_06945</name>
</gene>
<sequence length="170" mass="17997">MVRRLQLACLLFGGLLLGCQSTPVTAPQTTAVSSKPTVSTRASHLRGEVLLQALGLVGTPYRYGGNTPGGGFDCSGLIGYVFRQAVGISLPRTTGGLMSMSVPRVKRSALEVGDLVFFATNGGKKVSHAGIYSGDGRFVHAPSSGGTVRMDYLSDRYWSKRYLGANRVLP</sequence>
<dbReference type="EMBL" id="LSZO01000211">
    <property type="protein sequence ID" value="KXU34616.1"/>
    <property type="molecule type" value="Genomic_DNA"/>
</dbReference>
<dbReference type="Pfam" id="PF00877">
    <property type="entry name" value="NLPC_P60"/>
    <property type="match status" value="1"/>
</dbReference>
<evidence type="ECO:0000259" key="6">
    <source>
        <dbReference type="PROSITE" id="PS51935"/>
    </source>
</evidence>
<keyword evidence="5" id="KW-0732">Signal</keyword>
<dbReference type="PANTHER" id="PTHR47053">
    <property type="entry name" value="MUREIN DD-ENDOPEPTIDASE MEPH-RELATED"/>
    <property type="match status" value="1"/>
</dbReference>
<comment type="similarity">
    <text evidence="1">Belongs to the peptidase C40 family.</text>
</comment>
<comment type="caution">
    <text evidence="7">The sequence shown here is derived from an EMBL/GenBank/DDBJ whole genome shotgun (WGS) entry which is preliminary data.</text>
</comment>
<dbReference type="Proteomes" id="UP000072660">
    <property type="component" value="Unassembled WGS sequence"/>
</dbReference>
<evidence type="ECO:0000256" key="1">
    <source>
        <dbReference type="ARBA" id="ARBA00007074"/>
    </source>
</evidence>
<evidence type="ECO:0000256" key="2">
    <source>
        <dbReference type="ARBA" id="ARBA00022670"/>
    </source>
</evidence>
<dbReference type="PANTHER" id="PTHR47053:SF1">
    <property type="entry name" value="MUREIN DD-ENDOPEPTIDASE MEPH-RELATED"/>
    <property type="match status" value="1"/>
</dbReference>